<name>A0A6A7B1E0_9PLEO</name>
<feature type="transmembrane region" description="Helical" evidence="1">
    <location>
        <begin position="47"/>
        <end position="63"/>
    </location>
</feature>
<reference evidence="2" key="1">
    <citation type="submission" date="2020-01" db="EMBL/GenBank/DDBJ databases">
        <authorList>
            <consortium name="DOE Joint Genome Institute"/>
            <person name="Haridas S."/>
            <person name="Albert R."/>
            <person name="Binder M."/>
            <person name="Bloem J."/>
            <person name="Labutti K."/>
            <person name="Salamov A."/>
            <person name="Andreopoulos B."/>
            <person name="Baker S.E."/>
            <person name="Barry K."/>
            <person name="Bills G."/>
            <person name="Bluhm B.H."/>
            <person name="Cannon C."/>
            <person name="Castanera R."/>
            <person name="Culley D.E."/>
            <person name="Daum C."/>
            <person name="Ezra D."/>
            <person name="Gonzalez J.B."/>
            <person name="Henrissat B."/>
            <person name="Kuo A."/>
            <person name="Liang C."/>
            <person name="Lipzen A."/>
            <person name="Lutzoni F."/>
            <person name="Magnuson J."/>
            <person name="Mondo S."/>
            <person name="Nolan M."/>
            <person name="Ohm R."/>
            <person name="Pangilinan J."/>
            <person name="Park H.-J."/>
            <person name="Ramirez L."/>
            <person name="Alfaro M."/>
            <person name="Sun H."/>
            <person name="Tritt A."/>
            <person name="Yoshinaga Y."/>
            <person name="Zwiers L.-H."/>
            <person name="Turgeon B.G."/>
            <person name="Goodwin S.B."/>
            <person name="Spatafora J.W."/>
            <person name="Crous P.W."/>
            <person name="Grigoriev I.V."/>
        </authorList>
    </citation>
    <scope>NUCLEOTIDE SEQUENCE</scope>
    <source>
        <strain evidence="2">IPT5</strain>
    </source>
</reference>
<dbReference type="PANTHER" id="PTHR37490:SF1">
    <property type="entry name" value="GLYCOSYLTRANSFERASE 2-LIKE DOMAIN-CONTAINING PROTEIN"/>
    <property type="match status" value="1"/>
</dbReference>
<accession>A0A6A7B1E0</accession>
<dbReference type="AlphaFoldDB" id="A0A6A7B1E0"/>
<feature type="transmembrane region" description="Helical" evidence="1">
    <location>
        <begin position="16"/>
        <end position="35"/>
    </location>
</feature>
<keyword evidence="1" id="KW-0812">Transmembrane</keyword>
<dbReference type="Proteomes" id="UP000799423">
    <property type="component" value="Unassembled WGS sequence"/>
</dbReference>
<keyword evidence="3" id="KW-1185">Reference proteome</keyword>
<feature type="transmembrane region" description="Helical" evidence="1">
    <location>
        <begin position="109"/>
        <end position="127"/>
    </location>
</feature>
<keyword evidence="1" id="KW-1133">Transmembrane helix</keyword>
<sequence length="582" mass="65422">MAMFCAIQAVLHFSNLPVLVMLTTIAFFAEGALHVIAKLTPLSRMEIVRLILLGLACAGILSADHRLGVPGLVSSILAMLFTGAASALRKLTNKHFSSHTAKFTAESKWLVIMGNVVAIAWLLGPFNKERTLQIDTQHAPLLALNAFSTAAAALLGTSIFFPRDTQYNDQQPRIVDASLQTISNVMMLMITTAITGCYSVLVVRRSYTSWYQVWCFLFAIVCVGSRAIEGVYLATPGRRSNGGVRYQPLERAQSLAHDGLDTSSFVDEAGIESLETSSVSPWRLRISTSLAGFIVGILWVPYLYLNFRHDVVRNDVMVDSQYQPIISREVVISMYNEPTDDVAQLIRNLRNMTQLSSTRVTIYIKDNDADAEQVKQQTKADDVVMLPNIGREGETYINHMLTRWDSLAAETIFLQAHIHNPREFYARLNRFYQPSRTGFLSLGWSGVVCDIEDCSDEYFWRDEAHIFPEIQARINNSATQSNALLNYKGQFIVSAARIRGIDKNIYDDLREAFVDEESWAHQEPYLQGREDSMSQPLFGYTMERIWNVLFQCSDMQVAWKCPSLISGWRFGGDVGDCQCFDS</sequence>
<evidence type="ECO:0000313" key="2">
    <source>
        <dbReference type="EMBL" id="KAF2849321.1"/>
    </source>
</evidence>
<feature type="transmembrane region" description="Helical" evidence="1">
    <location>
        <begin position="286"/>
        <end position="305"/>
    </location>
</feature>
<protein>
    <submittedName>
        <fullName evidence="2">Uncharacterized protein</fullName>
    </submittedName>
</protein>
<dbReference type="OrthoDB" id="28755at2759"/>
<gene>
    <name evidence="2" type="ORF">T440DRAFT_519254</name>
</gene>
<dbReference type="PANTHER" id="PTHR37490">
    <property type="entry name" value="EXPRESSED PROTEIN"/>
    <property type="match status" value="1"/>
</dbReference>
<proteinExistence type="predicted"/>
<feature type="transmembrane region" description="Helical" evidence="1">
    <location>
        <begin position="69"/>
        <end position="88"/>
    </location>
</feature>
<dbReference type="InterPro" id="IPR021838">
    <property type="entry name" value="DUF3431"/>
</dbReference>
<keyword evidence="1" id="KW-0472">Membrane</keyword>
<evidence type="ECO:0000313" key="3">
    <source>
        <dbReference type="Proteomes" id="UP000799423"/>
    </source>
</evidence>
<feature type="transmembrane region" description="Helical" evidence="1">
    <location>
        <begin position="209"/>
        <end position="228"/>
    </location>
</feature>
<feature type="transmembrane region" description="Helical" evidence="1">
    <location>
        <begin position="182"/>
        <end position="203"/>
    </location>
</feature>
<evidence type="ECO:0000256" key="1">
    <source>
        <dbReference type="SAM" id="Phobius"/>
    </source>
</evidence>
<dbReference type="Pfam" id="PF11913">
    <property type="entry name" value="DUF3431"/>
    <property type="match status" value="1"/>
</dbReference>
<feature type="transmembrane region" description="Helical" evidence="1">
    <location>
        <begin position="139"/>
        <end position="161"/>
    </location>
</feature>
<organism evidence="2 3">
    <name type="scientific">Plenodomus tracheiphilus IPT5</name>
    <dbReference type="NCBI Taxonomy" id="1408161"/>
    <lineage>
        <taxon>Eukaryota</taxon>
        <taxon>Fungi</taxon>
        <taxon>Dikarya</taxon>
        <taxon>Ascomycota</taxon>
        <taxon>Pezizomycotina</taxon>
        <taxon>Dothideomycetes</taxon>
        <taxon>Pleosporomycetidae</taxon>
        <taxon>Pleosporales</taxon>
        <taxon>Pleosporineae</taxon>
        <taxon>Leptosphaeriaceae</taxon>
        <taxon>Plenodomus</taxon>
    </lineage>
</organism>
<dbReference type="EMBL" id="MU006312">
    <property type="protein sequence ID" value="KAF2849321.1"/>
    <property type="molecule type" value="Genomic_DNA"/>
</dbReference>